<feature type="transmembrane region" description="Helical" evidence="2">
    <location>
        <begin position="20"/>
        <end position="43"/>
    </location>
</feature>
<feature type="transmembrane region" description="Helical" evidence="2">
    <location>
        <begin position="80"/>
        <end position="102"/>
    </location>
</feature>
<feature type="transmembrane region" description="Helical" evidence="2">
    <location>
        <begin position="55"/>
        <end position="74"/>
    </location>
</feature>
<sequence length="217" mass="23271">MYGAVQPPPVRTRMSGVAAVALRVLLMVCSLGSIGLLAFVPLLRIAVLRRRWYDWALASVSLPGACVLLAVVGSEPEDSAATNIAMCTLLFIAVAVAVYFLVFDIRHHQRARAGVPQPYGGGPVPPISPAPAIPGYGYGYPPPYTPPAPPTPPAAPRTYAYRQPPPMPTAPPATRHPAHREPPAPQSPAHPAHPRIEQVRAELDELSDLLRKEQDGR</sequence>
<keyword evidence="2" id="KW-0812">Transmembrane</keyword>
<evidence type="ECO:0000313" key="4">
    <source>
        <dbReference type="Proteomes" id="UP000670475"/>
    </source>
</evidence>
<keyword evidence="2" id="KW-1133">Transmembrane helix</keyword>
<evidence type="ECO:0008006" key="5">
    <source>
        <dbReference type="Google" id="ProtNLM"/>
    </source>
</evidence>
<reference evidence="3" key="1">
    <citation type="submission" date="2021-03" db="EMBL/GenBank/DDBJ databases">
        <title>Whole genome sequence of Streptomyces bomunensis MMS17-BM035.</title>
        <authorList>
            <person name="Lee J.H."/>
        </authorList>
    </citation>
    <scope>NUCLEOTIDE SEQUENCE</scope>
    <source>
        <strain evidence="3">MMS17-BM035</strain>
    </source>
</reference>
<dbReference type="Proteomes" id="UP000670475">
    <property type="component" value="Unassembled WGS sequence"/>
</dbReference>
<feature type="compositionally biased region" description="Basic and acidic residues" evidence="1">
    <location>
        <begin position="194"/>
        <end position="217"/>
    </location>
</feature>
<gene>
    <name evidence="3" type="ORF">JFN87_25545</name>
</gene>
<organism evidence="3 4">
    <name type="scientific">Streptomyces montanisoli</name>
    <dbReference type="NCBI Taxonomy" id="2798581"/>
    <lineage>
        <taxon>Bacteria</taxon>
        <taxon>Bacillati</taxon>
        <taxon>Actinomycetota</taxon>
        <taxon>Actinomycetes</taxon>
        <taxon>Kitasatosporales</taxon>
        <taxon>Streptomycetaceae</taxon>
        <taxon>Streptomyces</taxon>
    </lineage>
</organism>
<dbReference type="AlphaFoldDB" id="A0A940MD76"/>
<evidence type="ECO:0000256" key="1">
    <source>
        <dbReference type="SAM" id="MobiDB-lite"/>
    </source>
</evidence>
<proteinExistence type="predicted"/>
<evidence type="ECO:0000256" key="2">
    <source>
        <dbReference type="SAM" id="Phobius"/>
    </source>
</evidence>
<comment type="caution">
    <text evidence="3">The sequence shown here is derived from an EMBL/GenBank/DDBJ whole genome shotgun (WGS) entry which is preliminary data.</text>
</comment>
<dbReference type="RefSeq" id="WP_209343531.1">
    <property type="nucleotide sequence ID" value="NZ_JAGIQL010000136.1"/>
</dbReference>
<evidence type="ECO:0000313" key="3">
    <source>
        <dbReference type="EMBL" id="MBP0460815.1"/>
    </source>
</evidence>
<feature type="region of interest" description="Disordered" evidence="1">
    <location>
        <begin position="147"/>
        <end position="217"/>
    </location>
</feature>
<keyword evidence="4" id="KW-1185">Reference proteome</keyword>
<keyword evidence="2" id="KW-0472">Membrane</keyword>
<dbReference type="EMBL" id="JAGIQL010000136">
    <property type="protein sequence ID" value="MBP0460815.1"/>
    <property type="molecule type" value="Genomic_DNA"/>
</dbReference>
<accession>A0A940MD76</accession>
<name>A0A940MD76_9ACTN</name>
<protein>
    <recommendedName>
        <fullName evidence="5">Integral membrane protein</fullName>
    </recommendedName>
</protein>